<dbReference type="Gene3D" id="1.10.30.10">
    <property type="entry name" value="High mobility group box domain"/>
    <property type="match status" value="1"/>
</dbReference>
<protein>
    <submittedName>
        <fullName evidence="4">Basic helix-loop-helix and HMG-box containing 1</fullName>
    </submittedName>
</protein>
<organism evidence="4 5">
    <name type="scientific">Paramormyrops kingsleyae</name>
    <dbReference type="NCBI Taxonomy" id="1676925"/>
    <lineage>
        <taxon>Eukaryota</taxon>
        <taxon>Metazoa</taxon>
        <taxon>Chordata</taxon>
        <taxon>Craniata</taxon>
        <taxon>Vertebrata</taxon>
        <taxon>Euteleostomi</taxon>
        <taxon>Actinopterygii</taxon>
        <taxon>Neopterygii</taxon>
        <taxon>Teleostei</taxon>
        <taxon>Osteoglossocephala</taxon>
        <taxon>Osteoglossomorpha</taxon>
        <taxon>Osteoglossiformes</taxon>
        <taxon>Mormyridae</taxon>
        <taxon>Paramormyrops</taxon>
    </lineage>
</organism>
<reference evidence="4" key="1">
    <citation type="submission" date="2025-05" db="UniProtKB">
        <authorList>
            <consortium name="Ensembl"/>
        </authorList>
    </citation>
    <scope>IDENTIFICATION</scope>
</reference>
<dbReference type="InterPro" id="IPR009071">
    <property type="entry name" value="HMG_box_dom"/>
</dbReference>
<dbReference type="GO" id="GO:0005634">
    <property type="term" value="C:nucleus"/>
    <property type="evidence" value="ECO:0007669"/>
    <property type="project" value="UniProtKB-UniRule"/>
</dbReference>
<dbReference type="Proteomes" id="UP000261540">
    <property type="component" value="Unplaced"/>
</dbReference>
<feature type="domain" description="HMG box" evidence="3">
    <location>
        <begin position="382"/>
        <end position="450"/>
    </location>
</feature>
<feature type="region of interest" description="Disordered" evidence="2">
    <location>
        <begin position="343"/>
        <end position="379"/>
    </location>
</feature>
<evidence type="ECO:0000256" key="2">
    <source>
        <dbReference type="SAM" id="MobiDB-lite"/>
    </source>
</evidence>
<dbReference type="KEGG" id="pki:111844851"/>
<dbReference type="PROSITE" id="PS50118">
    <property type="entry name" value="HMG_BOX_2"/>
    <property type="match status" value="1"/>
</dbReference>
<name>A0A3B3SHQ0_9TELE</name>
<dbReference type="CDD" id="cd21977">
    <property type="entry name" value="HMG-box_BHMG1"/>
    <property type="match status" value="1"/>
</dbReference>
<dbReference type="RefSeq" id="XP_023669456.1">
    <property type="nucleotide sequence ID" value="XM_023813688.1"/>
</dbReference>
<evidence type="ECO:0000313" key="5">
    <source>
        <dbReference type="Proteomes" id="UP000261540"/>
    </source>
</evidence>
<dbReference type="Ensembl" id="ENSPKIT00000010583.1">
    <property type="protein sequence ID" value="ENSPKIP00000029782.1"/>
    <property type="gene ID" value="ENSPKIG00000010897.1"/>
</dbReference>
<keyword evidence="5" id="KW-1185">Reference proteome</keyword>
<dbReference type="GO" id="GO:0003677">
    <property type="term" value="F:DNA binding"/>
    <property type="evidence" value="ECO:0007669"/>
    <property type="project" value="UniProtKB-UniRule"/>
</dbReference>
<dbReference type="OrthoDB" id="1919336at2759"/>
<dbReference type="CTD" id="388553"/>
<evidence type="ECO:0000313" key="4">
    <source>
        <dbReference type="Ensembl" id="ENSPKIP00000029810.1"/>
    </source>
</evidence>
<keyword evidence="1" id="KW-0238">DNA-binding</keyword>
<feature type="region of interest" description="Disordered" evidence="2">
    <location>
        <begin position="78"/>
        <end position="115"/>
    </location>
</feature>
<dbReference type="STRING" id="1676925.ENSPKIP00000029810"/>
<dbReference type="PANTHER" id="PTHR47658:SF1">
    <property type="entry name" value="MEIOSIS INITIATOR PROTEIN"/>
    <property type="match status" value="1"/>
</dbReference>
<dbReference type="Ensembl" id="ENSPKIT00000010611.1">
    <property type="protein sequence ID" value="ENSPKIP00000029810.1"/>
    <property type="gene ID" value="ENSPKIG00000010897.1"/>
</dbReference>
<dbReference type="RefSeq" id="XP_023669457.1">
    <property type="nucleotide sequence ID" value="XM_023813689.2"/>
</dbReference>
<dbReference type="SUPFAM" id="SSF47095">
    <property type="entry name" value="HMG-box"/>
    <property type="match status" value="1"/>
</dbReference>
<keyword evidence="1" id="KW-0539">Nucleus</keyword>
<dbReference type="GeneTree" id="ENSGT00940000175813"/>
<sequence>MAPRRSRRGDRRKEERDLCASLKEIAAMLPISGTMLTKKETLAHVLRYLDFLWSHIQKLQAHLPSHCLPKAHDKVCGDSDSSESILSETNTEPCRPPNSHRAQLKHRRGRPHKPPLNIELWADVQDKQRRHYMLDTYESVSEDDDAPDIQSVKNGWSDCAECRSVYQETQAVQDSDSLPSSLDSGVSLSQLVTQTVPHRGQGLEKEAEKLICDHCEAHTGSEEGSFLDSQLSGTEGILLKDHMLGSTTSVHKKHPPTIGSSLEWTSPLALFPVSDTQESLNLSPSLLNSPARGVTSLLLPEGQDYLQALFEDVWVSPKASPAQAPSSPERSLDDPVLQLRNGEELDSQRDDEDSNWSPTQRGPSWKRRSTISRRPGTHSRLKKKCVNGFIMFCRVNRKVYLRCHPGTPSTVVTKELANLWHIMPKQERRVYSMKARRFSCQQNRNVKLKGEVEGEEDVVPSPLHTLLAHRDYSAARGVLQGHPHMLSCTENI</sequence>
<dbReference type="AlphaFoldDB" id="A0A3B3SHQ0"/>
<dbReference type="InterPro" id="IPR036910">
    <property type="entry name" value="HMG_box_dom_sf"/>
</dbReference>
<evidence type="ECO:0000259" key="3">
    <source>
        <dbReference type="PROSITE" id="PS50118"/>
    </source>
</evidence>
<evidence type="ECO:0000256" key="1">
    <source>
        <dbReference type="PROSITE-ProRule" id="PRU00267"/>
    </source>
</evidence>
<dbReference type="SMART" id="SM00398">
    <property type="entry name" value="HMG"/>
    <property type="match status" value="1"/>
</dbReference>
<feature type="compositionally biased region" description="Polar residues" evidence="2">
    <location>
        <begin position="82"/>
        <end position="92"/>
    </location>
</feature>
<feature type="compositionally biased region" description="Basic residues" evidence="2">
    <location>
        <begin position="102"/>
        <end position="113"/>
    </location>
</feature>
<proteinExistence type="predicted"/>
<feature type="DNA-binding region" description="HMG box" evidence="1">
    <location>
        <begin position="382"/>
        <end position="450"/>
    </location>
</feature>
<dbReference type="Pfam" id="PF00505">
    <property type="entry name" value="HMG_box"/>
    <property type="match status" value="1"/>
</dbReference>
<dbReference type="PANTHER" id="PTHR47658">
    <property type="entry name" value="HIGH MOBILITY GROUP B PROTEIN 12-RELATED"/>
    <property type="match status" value="1"/>
</dbReference>
<feature type="compositionally biased region" description="Basic residues" evidence="2">
    <location>
        <begin position="364"/>
        <end position="379"/>
    </location>
</feature>
<accession>A0A3B3SHQ0</accession>
<dbReference type="GeneID" id="111844851"/>